<dbReference type="RefSeq" id="XP_012649883.1">
    <property type="nucleotide sequence ID" value="XM_012794429.1"/>
</dbReference>
<dbReference type="Pfam" id="PF01106">
    <property type="entry name" value="NifU"/>
    <property type="match status" value="1"/>
</dbReference>
<dbReference type="OrthoDB" id="565552at2759"/>
<reference evidence="3 4" key="1">
    <citation type="journal article" date="2012" name="Nucleic Acids Res.">
        <title>Sequencing of the smallest Apicomplexan genome from the human pathogen Babesia microti.</title>
        <authorList>
            <person name="Cornillot E."/>
            <person name="Hadj-Kaddour K."/>
            <person name="Dassouli A."/>
            <person name="Noel B."/>
            <person name="Ranwez V."/>
            <person name="Vacherie B."/>
            <person name="Augagneur Y."/>
            <person name="Bres V."/>
            <person name="Duclos A."/>
            <person name="Randazzo S."/>
            <person name="Carcy B."/>
            <person name="Debierre-Grockiego F."/>
            <person name="Delbecq S."/>
            <person name="Moubri-Menage K."/>
            <person name="Shams-Eldin H."/>
            <person name="Usmani-Brown S."/>
            <person name="Bringaud F."/>
            <person name="Wincker P."/>
            <person name="Vivares C.P."/>
            <person name="Schwarz R.T."/>
            <person name="Schetters T.P."/>
            <person name="Krause P.J."/>
            <person name="Gorenflot A."/>
            <person name="Berry V."/>
            <person name="Barbe V."/>
            <person name="Ben Mamoun C."/>
        </authorList>
    </citation>
    <scope>NUCLEOTIDE SEQUENCE [LARGE SCALE GENOMIC DNA]</scope>
    <source>
        <strain evidence="3 4">RI</strain>
    </source>
</reference>
<evidence type="ECO:0000313" key="3">
    <source>
        <dbReference type="EMBL" id="CCF75475.1"/>
    </source>
</evidence>
<dbReference type="GO" id="GO:0005506">
    <property type="term" value="F:iron ion binding"/>
    <property type="evidence" value="ECO:0007669"/>
    <property type="project" value="InterPro"/>
</dbReference>
<comment type="similarity">
    <text evidence="1">Belongs to the NifU family.</text>
</comment>
<name>I7JCW1_BABMR</name>
<dbReference type="GO" id="GO:0051536">
    <property type="term" value="F:iron-sulfur cluster binding"/>
    <property type="evidence" value="ECO:0007669"/>
    <property type="project" value="InterPro"/>
</dbReference>
<dbReference type="KEGG" id="bmic:BmR1_04g06390"/>
<dbReference type="SUPFAM" id="SSF117916">
    <property type="entry name" value="Fe-S cluster assembly (FSCA) domain-like"/>
    <property type="match status" value="1"/>
</dbReference>
<dbReference type="Proteomes" id="UP000002899">
    <property type="component" value="Chromosome IV"/>
</dbReference>
<dbReference type="GeneID" id="24425923"/>
<reference evidence="3 4" key="2">
    <citation type="journal article" date="2013" name="PLoS ONE">
        <title>Whole genome mapping and re-organization of the nuclear and mitochondrial genomes of Babesia microti isolates.</title>
        <authorList>
            <person name="Cornillot E."/>
            <person name="Dassouli A."/>
            <person name="Garg A."/>
            <person name="Pachikara N."/>
            <person name="Randazzo S."/>
            <person name="Depoix D."/>
            <person name="Carcy B."/>
            <person name="Delbecq S."/>
            <person name="Frutos R."/>
            <person name="Silva J.C."/>
            <person name="Sutton R."/>
            <person name="Krause P.J."/>
            <person name="Mamoun C.B."/>
        </authorList>
    </citation>
    <scope>NUCLEOTIDE SEQUENCE [LARGE SCALE GENOMIC DNA]</scope>
    <source>
        <strain evidence="3 4">RI</strain>
    </source>
</reference>
<evidence type="ECO:0000256" key="1">
    <source>
        <dbReference type="ARBA" id="ARBA00006420"/>
    </source>
</evidence>
<gene>
    <name evidence="3" type="ORF">BmR1_04g06390</name>
</gene>
<keyword evidence="4" id="KW-1185">Reference proteome</keyword>
<dbReference type="PANTHER" id="PTHR11178:SF1">
    <property type="entry name" value="NFU1 IRON-SULFUR CLUSTER SCAFFOLD HOMOLOG, MITOCHONDRIAL"/>
    <property type="match status" value="1"/>
</dbReference>
<evidence type="ECO:0000259" key="2">
    <source>
        <dbReference type="Pfam" id="PF01106"/>
    </source>
</evidence>
<organism evidence="3 4">
    <name type="scientific">Babesia microti (strain RI)</name>
    <dbReference type="NCBI Taxonomy" id="1133968"/>
    <lineage>
        <taxon>Eukaryota</taxon>
        <taxon>Sar</taxon>
        <taxon>Alveolata</taxon>
        <taxon>Apicomplexa</taxon>
        <taxon>Aconoidasida</taxon>
        <taxon>Piroplasmida</taxon>
        <taxon>Babesiidae</taxon>
        <taxon>Babesia</taxon>
    </lineage>
</organism>
<dbReference type="PANTHER" id="PTHR11178">
    <property type="entry name" value="IRON-SULFUR CLUSTER SCAFFOLD PROTEIN NFU-RELATED"/>
    <property type="match status" value="1"/>
</dbReference>
<dbReference type="EMBL" id="LN871599">
    <property type="protein sequence ID" value="CCF75475.1"/>
    <property type="molecule type" value="Genomic_DNA"/>
</dbReference>
<dbReference type="InterPro" id="IPR001075">
    <property type="entry name" value="NIF_FeS_clus_asmbl_NifU_C"/>
</dbReference>
<accession>I7JCW1</accession>
<protein>
    <submittedName>
        <fullName evidence="3">NifU-like protein C1709.19c</fullName>
    </submittedName>
</protein>
<proteinExistence type="inferred from homology"/>
<dbReference type="InterPro" id="IPR034904">
    <property type="entry name" value="FSCA_dom_sf"/>
</dbReference>
<dbReference type="AlphaFoldDB" id="I7JCW1"/>
<dbReference type="VEuPathDB" id="PiroplasmaDB:BmR1_04g06390"/>
<dbReference type="GO" id="GO:0016226">
    <property type="term" value="P:iron-sulfur cluster assembly"/>
    <property type="evidence" value="ECO:0007669"/>
    <property type="project" value="InterPro"/>
</dbReference>
<evidence type="ECO:0000313" key="4">
    <source>
        <dbReference type="Proteomes" id="UP000002899"/>
    </source>
</evidence>
<dbReference type="Gene3D" id="3.30.300.130">
    <property type="entry name" value="Fe-S cluster assembly (FSCA)"/>
    <property type="match status" value="1"/>
</dbReference>
<sequence>MYLSSIFLPRISKKFFTVSSLNKVKIPSSYAPEIHELVHSIKVLIDKRIKPVVQQDGGDVEFIAYYHDTGEVFIRLSGACVGCSQSDITLKRMIQGMLTHYIPEVTTVYNCDKENNIVSGEDTEGY</sequence>
<dbReference type="GO" id="GO:0005739">
    <property type="term" value="C:mitochondrion"/>
    <property type="evidence" value="ECO:0007669"/>
    <property type="project" value="TreeGrafter"/>
</dbReference>
<reference evidence="3 4" key="3">
    <citation type="journal article" date="2016" name="Sci. Rep.">
        <title>Genome-wide diversity and gene expression profiling of Babesia microti isolates identify polymorphic genes that mediate host-pathogen interactions.</title>
        <authorList>
            <person name="Silva J.C."/>
            <person name="Cornillot E."/>
            <person name="McCracken C."/>
            <person name="Usmani-Brown S."/>
            <person name="Dwivedi A."/>
            <person name="Ifeonu O.O."/>
            <person name="Crabtree J."/>
            <person name="Gotia H.T."/>
            <person name="Virji A.Z."/>
            <person name="Reynes C."/>
            <person name="Colinge J."/>
            <person name="Kumar V."/>
            <person name="Lawres L."/>
            <person name="Pazzi J.E."/>
            <person name="Pablo J.V."/>
            <person name="Hung C."/>
            <person name="Brancato J."/>
            <person name="Kumari P."/>
            <person name="Orvis J."/>
            <person name="Tretina K."/>
            <person name="Chibucos M."/>
            <person name="Ott S."/>
            <person name="Sadzewicz L."/>
            <person name="Sengamalay N."/>
            <person name="Shetty A.C."/>
            <person name="Su Q."/>
            <person name="Tallon L."/>
            <person name="Fraser C.M."/>
            <person name="Frutos R."/>
            <person name="Molina D.M."/>
            <person name="Krause P.J."/>
            <person name="Ben Mamoun C."/>
        </authorList>
    </citation>
    <scope>NUCLEOTIDE SEQUENCE [LARGE SCALE GENOMIC DNA]</scope>
    <source>
        <strain evidence="3 4">RI</strain>
    </source>
</reference>
<feature type="domain" description="NIF system FeS cluster assembly NifU C-terminal" evidence="2">
    <location>
        <begin position="41"/>
        <end position="108"/>
    </location>
</feature>